<dbReference type="GO" id="GO:0005829">
    <property type="term" value="C:cytosol"/>
    <property type="evidence" value="ECO:0007669"/>
    <property type="project" value="TreeGrafter"/>
</dbReference>
<dbReference type="SUPFAM" id="SSF54373">
    <property type="entry name" value="FAD-linked reductases, C-terminal domain"/>
    <property type="match status" value="1"/>
</dbReference>
<proteinExistence type="inferred from homology"/>
<dbReference type="EMBL" id="AFBN01000096">
    <property type="protein sequence ID" value="EGF51929.1"/>
    <property type="molecule type" value="Genomic_DNA"/>
</dbReference>
<keyword evidence="4" id="KW-0274">FAD</keyword>
<evidence type="ECO:0000313" key="8">
    <source>
        <dbReference type="Proteomes" id="UP000003416"/>
    </source>
</evidence>
<protein>
    <submittedName>
        <fullName evidence="7">UDP-galactopyranose mutase</fullName>
    </submittedName>
</protein>
<dbReference type="GO" id="GO:0008767">
    <property type="term" value="F:UDP-galactopyranose mutase activity"/>
    <property type="evidence" value="ECO:0007669"/>
    <property type="project" value="InterPro"/>
</dbReference>
<evidence type="ECO:0000256" key="3">
    <source>
        <dbReference type="ARBA" id="ARBA00022630"/>
    </source>
</evidence>
<reference evidence="7 8" key="1">
    <citation type="submission" date="2011-02" db="EMBL/GenBank/DDBJ databases">
        <authorList>
            <person name="Weinstock G."/>
            <person name="Sodergren E."/>
            <person name="Clifton S."/>
            <person name="Fulton L."/>
            <person name="Fulton B."/>
            <person name="Courtney L."/>
            <person name="Fronick C."/>
            <person name="Harrison M."/>
            <person name="Strong C."/>
            <person name="Farmer C."/>
            <person name="Delahaunty K."/>
            <person name="Markovic C."/>
            <person name="Hall O."/>
            <person name="Minx P."/>
            <person name="Tomlinson C."/>
            <person name="Mitreva M."/>
            <person name="Hou S."/>
            <person name="Chen J."/>
            <person name="Wollam A."/>
            <person name="Pepin K.H."/>
            <person name="Johnson M."/>
            <person name="Bhonagiri V."/>
            <person name="Zhang X."/>
            <person name="Suruliraj S."/>
            <person name="Warren W."/>
            <person name="Chinwalla A."/>
            <person name="Mardis E.R."/>
            <person name="Wilson R.K."/>
        </authorList>
    </citation>
    <scope>NUCLEOTIDE SEQUENCE [LARGE SCALE GENOMIC DNA]</scope>
    <source>
        <strain evidence="7 8">YIT 12057</strain>
    </source>
</reference>
<dbReference type="PANTHER" id="PTHR21197:SF0">
    <property type="entry name" value="UDP-GALACTOPYRANOSE MUTASE"/>
    <property type="match status" value="1"/>
</dbReference>
<organism evidence="7 8">
    <name type="scientific">Bacteroides fluxus YIT 12057</name>
    <dbReference type="NCBI Taxonomy" id="763034"/>
    <lineage>
        <taxon>Bacteria</taxon>
        <taxon>Pseudomonadati</taxon>
        <taxon>Bacteroidota</taxon>
        <taxon>Bacteroidia</taxon>
        <taxon>Bacteroidales</taxon>
        <taxon>Bacteroidaceae</taxon>
        <taxon>Bacteroides</taxon>
    </lineage>
</organism>
<evidence type="ECO:0000256" key="4">
    <source>
        <dbReference type="ARBA" id="ARBA00022827"/>
    </source>
</evidence>
<accession>F3PWK0</accession>
<gene>
    <name evidence="7" type="ORF">HMPREF9446_03136</name>
</gene>
<keyword evidence="5" id="KW-0413">Isomerase</keyword>
<comment type="similarity">
    <text evidence="2">Belongs to the UDP-galactopyranose/dTDP-fucopyranose mutase family.</text>
</comment>
<dbReference type="InterPro" id="IPR004379">
    <property type="entry name" value="UDP-GALP_mutase"/>
</dbReference>
<evidence type="ECO:0000256" key="2">
    <source>
        <dbReference type="ARBA" id="ARBA00009321"/>
    </source>
</evidence>
<evidence type="ECO:0000259" key="6">
    <source>
        <dbReference type="Pfam" id="PF03275"/>
    </source>
</evidence>
<dbReference type="Pfam" id="PF13450">
    <property type="entry name" value="NAD_binding_8"/>
    <property type="match status" value="1"/>
</dbReference>
<comment type="caution">
    <text evidence="7">The sequence shown here is derived from an EMBL/GenBank/DDBJ whole genome shotgun (WGS) entry which is preliminary data.</text>
</comment>
<keyword evidence="3" id="KW-0285">Flavoprotein</keyword>
<dbReference type="AlphaFoldDB" id="F3PWK0"/>
<evidence type="ECO:0000256" key="1">
    <source>
        <dbReference type="ARBA" id="ARBA00001974"/>
    </source>
</evidence>
<dbReference type="eggNOG" id="COG0562">
    <property type="taxonomic scope" value="Bacteria"/>
</dbReference>
<comment type="cofactor">
    <cofactor evidence="1">
        <name>FAD</name>
        <dbReference type="ChEBI" id="CHEBI:57692"/>
    </cofactor>
</comment>
<dbReference type="SUPFAM" id="SSF51971">
    <property type="entry name" value="Nucleotide-binding domain"/>
    <property type="match status" value="1"/>
</dbReference>
<keyword evidence="8" id="KW-1185">Reference proteome</keyword>
<dbReference type="NCBIfam" id="TIGR00031">
    <property type="entry name" value="UDP-GALP_mutase"/>
    <property type="match status" value="1"/>
</dbReference>
<sequence length="374" mass="43699">MIPPKALYDYLIVGSGLFGSVFAHEAYKAGKRCLVIEKRAHIGGNIYCEEINGINVHKYGAHIFHTDNDKTWEYVNQLVKFNRYTNSPIANYKGKLYNLPFNMNTFYQLWGVRTPQEAMDKINEQRNEFAHIIKPKNLEEQALKLCGKDIYERLIKGYTEKQWGRAATELPTFIINRIPFRLTFDNNYFNDPYQGIPIGGYNKLISALLEGIEVKTNTDFLKHRTEFSSIAKKILYTGCIDEYFDHRFGNLEYRSLRFEHICIDDTANYQGNAVVNYCEREIPYTRIIEHKHFEFGTQPFTVITREYPDSFETGKEPYYPINDNKNNLLFKSYQELANQQTQTLFGGRLAQYTYADMDDTITAALELWRNLGEK</sequence>
<dbReference type="STRING" id="763034.HMPREF9446_03136"/>
<dbReference type="Pfam" id="PF03275">
    <property type="entry name" value="GLF"/>
    <property type="match status" value="1"/>
</dbReference>
<name>F3PWK0_9BACE</name>
<dbReference type="InterPro" id="IPR015899">
    <property type="entry name" value="UDP-GalPyranose_mutase_C"/>
</dbReference>
<evidence type="ECO:0000256" key="5">
    <source>
        <dbReference type="ARBA" id="ARBA00023235"/>
    </source>
</evidence>
<dbReference type="Gene3D" id="3.40.50.720">
    <property type="entry name" value="NAD(P)-binding Rossmann-like Domain"/>
    <property type="match status" value="3"/>
</dbReference>
<dbReference type="GO" id="GO:0050660">
    <property type="term" value="F:flavin adenine dinucleotide binding"/>
    <property type="evidence" value="ECO:0007669"/>
    <property type="project" value="TreeGrafter"/>
</dbReference>
<evidence type="ECO:0000313" key="7">
    <source>
        <dbReference type="EMBL" id="EGF51929.1"/>
    </source>
</evidence>
<dbReference type="PANTHER" id="PTHR21197">
    <property type="entry name" value="UDP-GALACTOPYRANOSE MUTASE"/>
    <property type="match status" value="1"/>
</dbReference>
<dbReference type="Proteomes" id="UP000003416">
    <property type="component" value="Unassembled WGS sequence"/>
</dbReference>
<dbReference type="RefSeq" id="WP_009126357.1">
    <property type="nucleotide sequence ID" value="NZ_GL882689.1"/>
</dbReference>
<dbReference type="GeneID" id="86050546"/>
<feature type="domain" description="UDP-galactopyranose mutase C-terminal" evidence="6">
    <location>
        <begin position="154"/>
        <end position="354"/>
    </location>
</feature>
<dbReference type="HOGENOM" id="CLU_042118_0_0_10"/>